<dbReference type="Proteomes" id="UP000314980">
    <property type="component" value="Unassembled WGS sequence"/>
</dbReference>
<sequence>DCPAHFPLRNYQASMEAAGLSVSLAGHRPLSRAQSSPASASFPMVVQEPPAKPRFTTGLVYDSLMQKHQCMCGNSTSHPEHAGRIQSIWSRLQETGLRVHCECIRGRKASLEELQTVHSEAHVLLYGTNPLSALPLHWGGRGGLIKSGCVFVCVCWQVDSDTIWNEVHSSSAARLAVGSVVELVFKVASGELKNGFAVVRPPGHHAEESTPMGFCYFNSVAIAAKLLQQRLNVSKILIVDWDVHHGNGTQQAFYADPSVLYLSLHRYDDGNFFPGSGAPDEVGSGAGVGFNVNMAFTGGLEPPMGDAEYLAAFRTVVMPIANEFAPDVVLVSSGFDAVDGHAPPLGGYKLTAKCLGYLTRQLMGLAGGRLVLALEGGHDLTAICDASEACVSALLGNELDPIPDEVLQQRPNANAVHSMEKVTETHSKYWRSLQRSASTLGCSLSEALQREAEEAETVSAMASLSVANKHIGKRSEEEPMEEEGPM</sequence>
<feature type="domain" description="Histone deacetylase" evidence="12">
    <location>
        <begin position="78"/>
        <end position="394"/>
    </location>
</feature>
<dbReference type="InterPro" id="IPR023801">
    <property type="entry name" value="His_deacetylse_dom"/>
</dbReference>
<gene>
    <name evidence="13" type="primary">HDAC4</name>
    <name evidence="13" type="synonym">hdac4</name>
</gene>
<dbReference type="InterPro" id="IPR023696">
    <property type="entry name" value="Ureohydrolase_dom_sf"/>
</dbReference>
<dbReference type="PRINTS" id="PR01270">
    <property type="entry name" value="HDASUPER"/>
</dbReference>
<keyword evidence="9" id="KW-0805">Transcription regulation</keyword>
<evidence type="ECO:0000256" key="5">
    <source>
        <dbReference type="ARBA" id="ARBA00022723"/>
    </source>
</evidence>
<dbReference type="PANTHER" id="PTHR10625">
    <property type="entry name" value="HISTONE DEACETYLASE HDAC1-RELATED"/>
    <property type="match status" value="1"/>
</dbReference>
<keyword evidence="10" id="KW-0804">Transcription</keyword>
<evidence type="ECO:0000313" key="14">
    <source>
        <dbReference type="Proteomes" id="UP000314980"/>
    </source>
</evidence>
<keyword evidence="6" id="KW-0378">Hydrolase</keyword>
<dbReference type="AlphaFoldDB" id="A0A4W6G9Q3"/>
<dbReference type="Gene3D" id="3.40.800.20">
    <property type="entry name" value="Histone deacetylase domain"/>
    <property type="match status" value="1"/>
</dbReference>
<evidence type="ECO:0000313" key="13">
    <source>
        <dbReference type="Ensembl" id="ENSLCAP00010060330.1"/>
    </source>
</evidence>
<reference evidence="13" key="3">
    <citation type="submission" date="2025-09" db="UniProtKB">
        <authorList>
            <consortium name="Ensembl"/>
        </authorList>
    </citation>
    <scope>IDENTIFICATION</scope>
</reference>
<evidence type="ECO:0000256" key="8">
    <source>
        <dbReference type="ARBA" id="ARBA00022853"/>
    </source>
</evidence>
<evidence type="ECO:0000256" key="9">
    <source>
        <dbReference type="ARBA" id="ARBA00023015"/>
    </source>
</evidence>
<evidence type="ECO:0000259" key="12">
    <source>
        <dbReference type="Pfam" id="PF00850"/>
    </source>
</evidence>
<evidence type="ECO:0000256" key="2">
    <source>
        <dbReference type="ARBA" id="ARBA00007738"/>
    </source>
</evidence>
<reference evidence="14" key="1">
    <citation type="submission" date="2015-09" db="EMBL/GenBank/DDBJ databases">
        <authorList>
            <person name="Sai Rama Sridatta P."/>
        </authorList>
    </citation>
    <scope>NUCLEOTIDE SEQUENCE [LARGE SCALE GENOMIC DNA]</scope>
</reference>
<keyword evidence="7" id="KW-0862">Zinc</keyword>
<dbReference type="GeneTree" id="ENSGT00940000157440"/>
<dbReference type="GO" id="GO:0040029">
    <property type="term" value="P:epigenetic regulation of gene expression"/>
    <property type="evidence" value="ECO:0007669"/>
    <property type="project" value="TreeGrafter"/>
</dbReference>
<keyword evidence="4" id="KW-0678">Repressor</keyword>
<dbReference type="PANTHER" id="PTHR10625:SF33">
    <property type="entry name" value="HISTONE DEACETYLASE 4"/>
    <property type="match status" value="1"/>
</dbReference>
<dbReference type="GO" id="GO:0141221">
    <property type="term" value="F:histone deacetylase activity, hydrolytic mechanism"/>
    <property type="evidence" value="ECO:0007669"/>
    <property type="project" value="UniProtKB-EC"/>
</dbReference>
<dbReference type="GO" id="GO:0000118">
    <property type="term" value="C:histone deacetylase complex"/>
    <property type="evidence" value="ECO:0007669"/>
    <property type="project" value="TreeGrafter"/>
</dbReference>
<keyword evidence="11" id="KW-0539">Nucleus</keyword>
<evidence type="ECO:0000256" key="11">
    <source>
        <dbReference type="ARBA" id="ARBA00023242"/>
    </source>
</evidence>
<evidence type="ECO:0000256" key="10">
    <source>
        <dbReference type="ARBA" id="ARBA00023163"/>
    </source>
</evidence>
<proteinExistence type="inferred from homology"/>
<evidence type="ECO:0000256" key="6">
    <source>
        <dbReference type="ARBA" id="ARBA00022801"/>
    </source>
</evidence>
<evidence type="ECO:0000256" key="1">
    <source>
        <dbReference type="ARBA" id="ARBA00004123"/>
    </source>
</evidence>
<evidence type="ECO:0000256" key="3">
    <source>
        <dbReference type="ARBA" id="ARBA00012111"/>
    </source>
</evidence>
<dbReference type="InterPro" id="IPR000286">
    <property type="entry name" value="HDACs"/>
</dbReference>
<dbReference type="GO" id="GO:0046872">
    <property type="term" value="F:metal ion binding"/>
    <property type="evidence" value="ECO:0007669"/>
    <property type="project" value="UniProtKB-KW"/>
</dbReference>
<evidence type="ECO:0000256" key="7">
    <source>
        <dbReference type="ARBA" id="ARBA00022833"/>
    </source>
</evidence>
<accession>A0A4W6G9Q3</accession>
<name>A0A4W6G9Q3_LATCA</name>
<dbReference type="FunFam" id="3.40.800.20:FF:000002">
    <property type="entry name" value="Histone deacetylase"/>
    <property type="match status" value="1"/>
</dbReference>
<evidence type="ECO:0000256" key="4">
    <source>
        <dbReference type="ARBA" id="ARBA00022491"/>
    </source>
</evidence>
<keyword evidence="5" id="KW-0479">Metal-binding</keyword>
<dbReference type="SUPFAM" id="SSF52768">
    <property type="entry name" value="Arginase/deacetylase"/>
    <property type="match status" value="1"/>
</dbReference>
<organism evidence="13 14">
    <name type="scientific">Lates calcarifer</name>
    <name type="common">Barramundi</name>
    <name type="synonym">Holocentrus calcarifer</name>
    <dbReference type="NCBI Taxonomy" id="8187"/>
    <lineage>
        <taxon>Eukaryota</taxon>
        <taxon>Metazoa</taxon>
        <taxon>Chordata</taxon>
        <taxon>Craniata</taxon>
        <taxon>Vertebrata</taxon>
        <taxon>Euteleostomi</taxon>
        <taxon>Actinopterygii</taxon>
        <taxon>Neopterygii</taxon>
        <taxon>Teleostei</taxon>
        <taxon>Neoteleostei</taxon>
        <taxon>Acanthomorphata</taxon>
        <taxon>Carangaria</taxon>
        <taxon>Carangaria incertae sedis</taxon>
        <taxon>Centropomidae</taxon>
        <taxon>Lates</taxon>
    </lineage>
</organism>
<comment type="subcellular location">
    <subcellularLocation>
        <location evidence="1">Nucleus</location>
    </subcellularLocation>
</comment>
<keyword evidence="8" id="KW-0156">Chromatin regulator</keyword>
<comment type="similarity">
    <text evidence="2">Belongs to the histone deacetylase family. HD type 2 subfamily.</text>
</comment>
<keyword evidence="14" id="KW-1185">Reference proteome</keyword>
<reference evidence="13" key="2">
    <citation type="submission" date="2025-08" db="UniProtKB">
        <authorList>
            <consortium name="Ensembl"/>
        </authorList>
    </citation>
    <scope>IDENTIFICATION</scope>
</reference>
<dbReference type="InterPro" id="IPR037138">
    <property type="entry name" value="His_deacetylse_dom_sf"/>
</dbReference>
<dbReference type="Pfam" id="PF00850">
    <property type="entry name" value="Hist_deacetyl"/>
    <property type="match status" value="1"/>
</dbReference>
<protein>
    <recommendedName>
        <fullName evidence="3">histone deacetylase</fullName>
        <ecNumber evidence="3">3.5.1.98</ecNumber>
    </recommendedName>
</protein>
<dbReference type="EC" id="3.5.1.98" evidence="3"/>
<dbReference type="Ensembl" id="ENSLCAT00010061950.1">
    <property type="protein sequence ID" value="ENSLCAP00010060330.1"/>
    <property type="gene ID" value="ENSLCAG00010028057.1"/>
</dbReference>